<feature type="chain" id="PRO_5003003630" evidence="1">
    <location>
        <begin position="19"/>
        <end position="223"/>
    </location>
</feature>
<dbReference type="AlphaFoldDB" id="C9W1I4"/>
<dbReference type="VEuPathDB" id="VectorBase:RSAN_049473"/>
<accession>C9W1I4</accession>
<sequence>MATYTALMLLALAVAVASLDLHSLVKNPDLAPFQDPSRFIWTNSSVYLLRVSVPTGTKQNISEIPIPCVRSQYWSNTTGITERSLDVYNKTNHSDYRSTNISLTKEEGEENWQTFLKVHHENKEFVIMNLTDGTKIAMSATLNYTFLVLFSDANCLILANTLKTESAQRPWLRCSMWLTESRITKPPKCCQFIFDLLCAYNVETVDVFDKKCLNGASKKSKSA</sequence>
<dbReference type="InterPro" id="IPR002970">
    <property type="entry name" value="Tick_his-bd"/>
</dbReference>
<organism evidence="2">
    <name type="scientific">Rhipicephalus sanguineus</name>
    <name type="common">Brown dog tick</name>
    <name type="synonym">Ixodes sanguineus</name>
    <dbReference type="NCBI Taxonomy" id="34632"/>
    <lineage>
        <taxon>Eukaryota</taxon>
        <taxon>Metazoa</taxon>
        <taxon>Ecdysozoa</taxon>
        <taxon>Arthropoda</taxon>
        <taxon>Chelicerata</taxon>
        <taxon>Arachnida</taxon>
        <taxon>Acari</taxon>
        <taxon>Parasitiformes</taxon>
        <taxon>Ixodida</taxon>
        <taxon>Ixodoidea</taxon>
        <taxon>Ixodidae</taxon>
        <taxon>Rhipicephalinae</taxon>
        <taxon>Rhipicephalus</taxon>
        <taxon>Rhipicephalus</taxon>
    </lineage>
</organism>
<dbReference type="EMBL" id="EZ406134">
    <property type="protein sequence ID" value="ACX53931.1"/>
    <property type="molecule type" value="mRNA"/>
</dbReference>
<evidence type="ECO:0000256" key="1">
    <source>
        <dbReference type="SAM" id="SignalP"/>
    </source>
</evidence>
<name>C9W1I4_RHISA</name>
<evidence type="ECO:0000313" key="2">
    <source>
        <dbReference type="EMBL" id="ACX53931.1"/>
    </source>
</evidence>
<dbReference type="GO" id="GO:0043176">
    <property type="term" value="F:amine binding"/>
    <property type="evidence" value="ECO:0007669"/>
    <property type="project" value="InterPro"/>
</dbReference>
<dbReference type="SUPFAM" id="SSF50814">
    <property type="entry name" value="Lipocalins"/>
    <property type="match status" value="1"/>
</dbReference>
<feature type="signal peptide" evidence="1">
    <location>
        <begin position="1"/>
        <end position="18"/>
    </location>
</feature>
<dbReference type="GO" id="GO:0030682">
    <property type="term" value="P:symbiont-mediated perturbation of host defenses"/>
    <property type="evidence" value="ECO:0007669"/>
    <property type="project" value="InterPro"/>
</dbReference>
<dbReference type="Gene3D" id="2.40.128.20">
    <property type="match status" value="1"/>
</dbReference>
<dbReference type="InterPro" id="IPR012674">
    <property type="entry name" value="Calycin"/>
</dbReference>
<dbReference type="Pfam" id="PF02098">
    <property type="entry name" value="His_binding"/>
    <property type="match status" value="1"/>
</dbReference>
<protein>
    <submittedName>
        <fullName evidence="2">Putative serotonin and histamine binding protein</fullName>
    </submittedName>
</protein>
<keyword evidence="1" id="KW-0732">Signal</keyword>
<reference evidence="2" key="2">
    <citation type="journal article" date="2013" name="Ticks Tick Borne Dis.">
        <title>Proteome of Rhipicephalus sanguineus tick saliva induced by the secretagogues pilocarpine and dopamine.</title>
        <authorList>
            <person name="Oliveira C.J."/>
            <person name="Anatriello E."/>
            <person name="de Miranda-Santos I.K."/>
            <person name="Francischetti I.M."/>
            <person name="Sa-Nunes A."/>
            <person name="Ferreira B.R."/>
            <person name="Ribeiro J.M."/>
        </authorList>
    </citation>
    <scope>NUCLEOTIDE SEQUENCE</scope>
    <source>
        <tissue evidence="2">Salivary glands</tissue>
    </source>
</reference>
<proteinExistence type="evidence at transcript level"/>
<dbReference type="OrthoDB" id="10492989at2759"/>
<reference evidence="2" key="1">
    <citation type="journal article" date="2010" name="BMC Genomics">
        <title>An insight into the sialotranscriptome of the brown dog tick, Rhipicephalus sanguineus.</title>
        <authorList>
            <person name="Anatriello E."/>
            <person name="Ribeiro J.M."/>
            <person name="de Miranda-Santos I.K."/>
            <person name="Brandao L.G."/>
            <person name="Anderson J.M."/>
            <person name="Valenzuela J.G."/>
            <person name="Maruyama S.R."/>
            <person name="Silva J.S."/>
            <person name="Ferreira B.R."/>
        </authorList>
    </citation>
    <scope>NUCLEOTIDE SEQUENCE</scope>
    <source>
        <tissue evidence="2">Salivary glands</tissue>
    </source>
</reference>